<gene>
    <name evidence="2" type="ORF">TSIB3V08_LOCUS4848</name>
</gene>
<dbReference type="InterPro" id="IPR051722">
    <property type="entry name" value="Endocytosis_PI4K-reg_protein"/>
</dbReference>
<dbReference type="EMBL" id="OC001796">
    <property type="protein sequence ID" value="CAD7260682.1"/>
    <property type="molecule type" value="Genomic_DNA"/>
</dbReference>
<dbReference type="PANTHER" id="PTHR23083:SF464">
    <property type="entry name" value="TETRATRICOPEPTIDE REPEAT DOMAIN 7, ISOFORM A"/>
    <property type="match status" value="1"/>
</dbReference>
<name>A0A7R9AW70_TIMSH</name>
<dbReference type="GO" id="GO:0046854">
    <property type="term" value="P:phosphatidylinositol phosphate biosynthetic process"/>
    <property type="evidence" value="ECO:0007669"/>
    <property type="project" value="TreeGrafter"/>
</dbReference>
<dbReference type="AlphaFoldDB" id="A0A7R9AW70"/>
<dbReference type="PANTHER" id="PTHR23083">
    <property type="entry name" value="TETRATRICOPEPTIDE REPEAT PROTEIN, TPR"/>
    <property type="match status" value="1"/>
</dbReference>
<reference evidence="2" key="1">
    <citation type="submission" date="2020-11" db="EMBL/GenBank/DDBJ databases">
        <authorList>
            <person name="Tran Van P."/>
        </authorList>
    </citation>
    <scope>NUCLEOTIDE SEQUENCE</scope>
</reference>
<sequence length="191" mass="21027">MTKYLANFLIGEGKLELYLEEFPPIDVNINKARTGLAEAKRYLLTSASEQGKKIGVLLDANLLLGKLHYAMGLYEDSLNYYNQAELQTLTEKTLPSRSLRIVAESYAIKGSSSHRIIPTISRRTLRIVAESLVLKGNVGTRAKIKNVTLLAQGSLIGTCFDINQAIEEELEAGPLETKTAPSQPLSDFSKV</sequence>
<evidence type="ECO:0000259" key="1">
    <source>
        <dbReference type="Pfam" id="PF19440"/>
    </source>
</evidence>
<feature type="domain" description="Tetratricopeptide repeat protein 7 N-terminal" evidence="1">
    <location>
        <begin position="3"/>
        <end position="112"/>
    </location>
</feature>
<dbReference type="GO" id="GO:0005886">
    <property type="term" value="C:plasma membrane"/>
    <property type="evidence" value="ECO:0007669"/>
    <property type="project" value="TreeGrafter"/>
</dbReference>
<evidence type="ECO:0000313" key="2">
    <source>
        <dbReference type="EMBL" id="CAD7260682.1"/>
    </source>
</evidence>
<accession>A0A7R9AW70</accession>
<dbReference type="Pfam" id="PF19440">
    <property type="entry name" value="TTC7_N"/>
    <property type="match status" value="1"/>
</dbReference>
<dbReference type="InterPro" id="IPR045819">
    <property type="entry name" value="TTC7_N"/>
</dbReference>
<proteinExistence type="predicted"/>
<protein>
    <recommendedName>
        <fullName evidence="1">Tetratricopeptide repeat protein 7 N-terminal domain-containing protein</fullName>
    </recommendedName>
</protein>
<organism evidence="2">
    <name type="scientific">Timema shepardi</name>
    <name type="common">Walking stick</name>
    <dbReference type="NCBI Taxonomy" id="629360"/>
    <lineage>
        <taxon>Eukaryota</taxon>
        <taxon>Metazoa</taxon>
        <taxon>Ecdysozoa</taxon>
        <taxon>Arthropoda</taxon>
        <taxon>Hexapoda</taxon>
        <taxon>Insecta</taxon>
        <taxon>Pterygota</taxon>
        <taxon>Neoptera</taxon>
        <taxon>Polyneoptera</taxon>
        <taxon>Phasmatodea</taxon>
        <taxon>Timematodea</taxon>
        <taxon>Timematoidea</taxon>
        <taxon>Timematidae</taxon>
        <taxon>Timema</taxon>
    </lineage>
</organism>
<dbReference type="GO" id="GO:0072659">
    <property type="term" value="P:protein localization to plasma membrane"/>
    <property type="evidence" value="ECO:0007669"/>
    <property type="project" value="TreeGrafter"/>
</dbReference>